<feature type="non-terminal residue" evidence="4">
    <location>
        <position position="1"/>
    </location>
</feature>
<evidence type="ECO:0000313" key="4">
    <source>
        <dbReference type="EMBL" id="GMR49075.1"/>
    </source>
</evidence>
<comment type="caution">
    <text evidence="4">The sequence shown here is derived from an EMBL/GenBank/DDBJ whole genome shotgun (WGS) entry which is preliminary data.</text>
</comment>
<evidence type="ECO:0000256" key="1">
    <source>
        <dbReference type="ARBA" id="ARBA00004275"/>
    </source>
</evidence>
<reference evidence="5" key="1">
    <citation type="submission" date="2022-10" db="EMBL/GenBank/DDBJ databases">
        <title>Genome assembly of Pristionchus species.</title>
        <authorList>
            <person name="Yoshida K."/>
            <person name="Sommer R.J."/>
        </authorList>
    </citation>
    <scope>NUCLEOTIDE SEQUENCE [LARGE SCALE GENOMIC DNA]</scope>
    <source>
        <strain evidence="5">RS5460</strain>
    </source>
</reference>
<keyword evidence="5" id="KW-1185">Reference proteome</keyword>
<dbReference type="InterPro" id="IPR020845">
    <property type="entry name" value="AMP-binding_CS"/>
</dbReference>
<dbReference type="EMBL" id="BTRK01000004">
    <property type="protein sequence ID" value="GMR49075.1"/>
    <property type="molecule type" value="Genomic_DNA"/>
</dbReference>
<dbReference type="GO" id="GO:0005777">
    <property type="term" value="C:peroxisome"/>
    <property type="evidence" value="ECO:0007669"/>
    <property type="project" value="UniProtKB-SubCell"/>
</dbReference>
<dbReference type="Proteomes" id="UP001328107">
    <property type="component" value="Unassembled WGS sequence"/>
</dbReference>
<dbReference type="PANTHER" id="PTHR24096:SF422">
    <property type="entry name" value="BCDNA.GH02901"/>
    <property type="match status" value="1"/>
</dbReference>
<comment type="subcellular location">
    <subcellularLocation>
        <location evidence="1">Peroxisome</location>
    </subcellularLocation>
</comment>
<dbReference type="AlphaFoldDB" id="A0AAN5CRI4"/>
<protein>
    <recommendedName>
        <fullName evidence="3">AMP-dependent synthetase/ligase domain-containing protein</fullName>
    </recommendedName>
</protein>
<accession>A0AAN5CRI4</accession>
<name>A0AAN5CRI4_9BILA</name>
<gene>
    <name evidence="4" type="ORF">PMAYCL1PPCAC_19270</name>
</gene>
<organism evidence="4 5">
    <name type="scientific">Pristionchus mayeri</name>
    <dbReference type="NCBI Taxonomy" id="1317129"/>
    <lineage>
        <taxon>Eukaryota</taxon>
        <taxon>Metazoa</taxon>
        <taxon>Ecdysozoa</taxon>
        <taxon>Nematoda</taxon>
        <taxon>Chromadorea</taxon>
        <taxon>Rhabditida</taxon>
        <taxon>Rhabditina</taxon>
        <taxon>Diplogasteromorpha</taxon>
        <taxon>Diplogasteroidea</taxon>
        <taxon>Neodiplogasteridae</taxon>
        <taxon>Pristionchus</taxon>
    </lineage>
</organism>
<proteinExistence type="predicted"/>
<evidence type="ECO:0000256" key="2">
    <source>
        <dbReference type="ARBA" id="ARBA00023140"/>
    </source>
</evidence>
<dbReference type="GO" id="GO:0016405">
    <property type="term" value="F:CoA-ligase activity"/>
    <property type="evidence" value="ECO:0007669"/>
    <property type="project" value="TreeGrafter"/>
</dbReference>
<evidence type="ECO:0000259" key="3">
    <source>
        <dbReference type="Pfam" id="PF00501"/>
    </source>
</evidence>
<dbReference type="InterPro" id="IPR000873">
    <property type="entry name" value="AMP-dep_synth/lig_dom"/>
</dbReference>
<feature type="domain" description="AMP-dependent synthetase/ligase" evidence="3">
    <location>
        <begin position="29"/>
        <end position="213"/>
    </location>
</feature>
<feature type="non-terminal residue" evidence="4">
    <location>
        <position position="216"/>
    </location>
</feature>
<dbReference type="Pfam" id="PF00501">
    <property type="entry name" value="AMP-binding"/>
    <property type="match status" value="1"/>
</dbReference>
<dbReference type="PROSITE" id="PS00455">
    <property type="entry name" value="AMP_BINDING"/>
    <property type="match status" value="1"/>
</dbReference>
<dbReference type="Gene3D" id="3.40.50.12780">
    <property type="entry name" value="N-terminal domain of ligase-like"/>
    <property type="match status" value="1"/>
</dbReference>
<sequence>SRMVHISEFPPLPVSNESLPVKLLNAIWHHGTVHPTKHALVHADDPNKYITFHELHKQAHSVRSFLLQRAFKEGEVACLVLANCIEWVVFSLGTMAAGGAVSGASALFTDYELERQFMDSRCTVVFTDDEHLKKVQKAITNCPNVKTIICLRRSSINSPLPSDVFEWADVVACKTDYDVPNVDPDNIVALPYSSGTTGSPKGVMLSHRSVGTMIEL</sequence>
<evidence type="ECO:0000313" key="5">
    <source>
        <dbReference type="Proteomes" id="UP001328107"/>
    </source>
</evidence>
<dbReference type="SUPFAM" id="SSF56801">
    <property type="entry name" value="Acetyl-CoA synthetase-like"/>
    <property type="match status" value="1"/>
</dbReference>
<keyword evidence="2" id="KW-0576">Peroxisome</keyword>
<dbReference type="PANTHER" id="PTHR24096">
    <property type="entry name" value="LONG-CHAIN-FATTY-ACID--COA LIGASE"/>
    <property type="match status" value="1"/>
</dbReference>
<dbReference type="InterPro" id="IPR042099">
    <property type="entry name" value="ANL_N_sf"/>
</dbReference>